<organism evidence="1 2">
    <name type="scientific">Emiliania huxleyi (strain CCMP1516)</name>
    <dbReference type="NCBI Taxonomy" id="280463"/>
    <lineage>
        <taxon>Eukaryota</taxon>
        <taxon>Haptista</taxon>
        <taxon>Haptophyta</taxon>
        <taxon>Prymnesiophyceae</taxon>
        <taxon>Isochrysidales</taxon>
        <taxon>Noelaerhabdaceae</taxon>
        <taxon>Emiliania</taxon>
    </lineage>
</organism>
<reference evidence="2" key="1">
    <citation type="journal article" date="2013" name="Nature">
        <title>Pan genome of the phytoplankton Emiliania underpins its global distribution.</title>
        <authorList>
            <person name="Read B.A."/>
            <person name="Kegel J."/>
            <person name="Klute M.J."/>
            <person name="Kuo A."/>
            <person name="Lefebvre S.C."/>
            <person name="Maumus F."/>
            <person name="Mayer C."/>
            <person name="Miller J."/>
            <person name="Monier A."/>
            <person name="Salamov A."/>
            <person name="Young J."/>
            <person name="Aguilar M."/>
            <person name="Claverie J.M."/>
            <person name="Frickenhaus S."/>
            <person name="Gonzalez K."/>
            <person name="Herman E.K."/>
            <person name="Lin Y.C."/>
            <person name="Napier J."/>
            <person name="Ogata H."/>
            <person name="Sarno A.F."/>
            <person name="Shmutz J."/>
            <person name="Schroeder D."/>
            <person name="de Vargas C."/>
            <person name="Verret F."/>
            <person name="von Dassow P."/>
            <person name="Valentin K."/>
            <person name="Van de Peer Y."/>
            <person name="Wheeler G."/>
            <person name="Dacks J.B."/>
            <person name="Delwiche C.F."/>
            <person name="Dyhrman S.T."/>
            <person name="Glockner G."/>
            <person name="John U."/>
            <person name="Richards T."/>
            <person name="Worden A.Z."/>
            <person name="Zhang X."/>
            <person name="Grigoriev I.V."/>
            <person name="Allen A.E."/>
            <person name="Bidle K."/>
            <person name="Borodovsky M."/>
            <person name="Bowler C."/>
            <person name="Brownlee C."/>
            <person name="Cock J.M."/>
            <person name="Elias M."/>
            <person name="Gladyshev V.N."/>
            <person name="Groth M."/>
            <person name="Guda C."/>
            <person name="Hadaegh A."/>
            <person name="Iglesias-Rodriguez M.D."/>
            <person name="Jenkins J."/>
            <person name="Jones B.M."/>
            <person name="Lawson T."/>
            <person name="Leese F."/>
            <person name="Lindquist E."/>
            <person name="Lobanov A."/>
            <person name="Lomsadze A."/>
            <person name="Malik S.B."/>
            <person name="Marsh M.E."/>
            <person name="Mackinder L."/>
            <person name="Mock T."/>
            <person name="Mueller-Roeber B."/>
            <person name="Pagarete A."/>
            <person name="Parker M."/>
            <person name="Probert I."/>
            <person name="Quesneville H."/>
            <person name="Raines C."/>
            <person name="Rensing S.A."/>
            <person name="Riano-Pachon D.M."/>
            <person name="Richier S."/>
            <person name="Rokitta S."/>
            <person name="Shiraiwa Y."/>
            <person name="Soanes D.M."/>
            <person name="van der Giezen M."/>
            <person name="Wahlund T.M."/>
            <person name="Williams B."/>
            <person name="Wilson W."/>
            <person name="Wolfe G."/>
            <person name="Wurch L.L."/>
        </authorList>
    </citation>
    <scope>NUCLEOTIDE SEQUENCE</scope>
</reference>
<dbReference type="RefSeq" id="XP_005775588.1">
    <property type="nucleotide sequence ID" value="XM_005775531.1"/>
</dbReference>
<dbReference type="GeneID" id="17268706"/>
<dbReference type="PaxDb" id="2903-EOD23159"/>
<accession>A0A0D3JI24</accession>
<sequence>MAKTVLTEERLATALFLARVDDGGHEKLLRRGAPRHSKCKAQCAWVATQPPALDVPEPELQELCIGSILEIGHLLVASLAQHLWQRPASGAALPSCSTAALPACSTAASERKRMMSSS</sequence>
<dbReference type="AlphaFoldDB" id="A0A0D3JI24"/>
<reference evidence="1" key="2">
    <citation type="submission" date="2024-10" db="UniProtKB">
        <authorList>
            <consortium name="EnsemblProtists"/>
        </authorList>
    </citation>
    <scope>IDENTIFICATION</scope>
</reference>
<proteinExistence type="predicted"/>
<evidence type="ECO:0000313" key="1">
    <source>
        <dbReference type="EnsemblProtists" id="EOD23159"/>
    </source>
</evidence>
<dbReference type="Proteomes" id="UP000013827">
    <property type="component" value="Unassembled WGS sequence"/>
</dbReference>
<protein>
    <submittedName>
        <fullName evidence="1">Uncharacterized protein</fullName>
    </submittedName>
</protein>
<keyword evidence="2" id="KW-1185">Reference proteome</keyword>
<dbReference type="KEGG" id="ehx:EMIHUDRAFT_195785"/>
<dbReference type="HOGENOM" id="CLU_2077507_0_0_1"/>
<dbReference type="EnsemblProtists" id="EOD23159">
    <property type="protein sequence ID" value="EOD23159"/>
    <property type="gene ID" value="EMIHUDRAFT_195785"/>
</dbReference>
<name>A0A0D3JI24_EMIH1</name>
<evidence type="ECO:0000313" key="2">
    <source>
        <dbReference type="Proteomes" id="UP000013827"/>
    </source>
</evidence>